<feature type="compositionally biased region" description="Low complexity" evidence="1">
    <location>
        <begin position="217"/>
        <end position="229"/>
    </location>
</feature>
<proteinExistence type="predicted"/>
<keyword evidence="2" id="KW-0472">Membrane</keyword>
<evidence type="ECO:0000256" key="3">
    <source>
        <dbReference type="SAM" id="SignalP"/>
    </source>
</evidence>
<name>A0ABS9Y6Y2_9ACTN</name>
<feature type="chain" id="PRO_5046073618" evidence="3">
    <location>
        <begin position="26"/>
        <end position="300"/>
    </location>
</feature>
<evidence type="ECO:0000313" key="4">
    <source>
        <dbReference type="EMBL" id="MCI3272744.1"/>
    </source>
</evidence>
<evidence type="ECO:0000256" key="2">
    <source>
        <dbReference type="SAM" id="Phobius"/>
    </source>
</evidence>
<reference evidence="4" key="1">
    <citation type="submission" date="2022-03" db="EMBL/GenBank/DDBJ databases">
        <title>Streptomyces 7R015 and 7R016 isolated from Barleria lupulina in Thailand.</title>
        <authorList>
            <person name="Kanchanasin P."/>
            <person name="Phongsopitanun W."/>
            <person name="Tanasupawat S."/>
        </authorList>
    </citation>
    <scope>NUCLEOTIDE SEQUENCE</scope>
    <source>
        <strain evidence="4">7R015</strain>
    </source>
</reference>
<organism evidence="4 5">
    <name type="scientific">Streptomyces cylindrosporus</name>
    <dbReference type="NCBI Taxonomy" id="2927583"/>
    <lineage>
        <taxon>Bacteria</taxon>
        <taxon>Bacillati</taxon>
        <taxon>Actinomycetota</taxon>
        <taxon>Actinomycetes</taxon>
        <taxon>Kitasatosporales</taxon>
        <taxon>Streptomycetaceae</taxon>
        <taxon>Streptomyces</taxon>
    </lineage>
</organism>
<feature type="region of interest" description="Disordered" evidence="1">
    <location>
        <begin position="264"/>
        <end position="300"/>
    </location>
</feature>
<evidence type="ECO:0000256" key="1">
    <source>
        <dbReference type="SAM" id="MobiDB-lite"/>
    </source>
</evidence>
<dbReference type="EMBL" id="JALDAY010000005">
    <property type="protein sequence ID" value="MCI3272744.1"/>
    <property type="molecule type" value="Genomic_DNA"/>
</dbReference>
<dbReference type="RefSeq" id="WP_242765966.1">
    <property type="nucleotide sequence ID" value="NZ_JALDAY010000005.1"/>
</dbReference>
<keyword evidence="2" id="KW-1133">Transmembrane helix</keyword>
<keyword evidence="2" id="KW-0812">Transmembrane</keyword>
<sequence>MRRWLCCALLLGVVAVLGVAAPASAKECGGDFPARLQCWKAGLNDGVVGVTLRSELRLDGTKTDRAAMIKGVLGQSGNLEVQVPAGATTGEGGTVLLMLATQGHRLVDRKAVITPLSSDTRNELDELCSQRESFCSAVDDKKALTGDDLIRKGLATSHQEYEVGSLGNDDGLEKWLLLGTATALAVLLIAFVFVVRRTRAAPAATPTPRTADEPTRALRTTTRAAPSRRVGPTHPATVRTPLHPQGYVELGRVLYRAVWAEPAEPPSAPGSRVDVADPPDPGSDVLYAYPPAPARHARAH</sequence>
<protein>
    <submittedName>
        <fullName evidence="4">Uncharacterized protein</fullName>
    </submittedName>
</protein>
<feature type="transmembrane region" description="Helical" evidence="2">
    <location>
        <begin position="175"/>
        <end position="195"/>
    </location>
</feature>
<keyword evidence="3" id="KW-0732">Signal</keyword>
<comment type="caution">
    <text evidence="4">The sequence shown here is derived from an EMBL/GenBank/DDBJ whole genome shotgun (WGS) entry which is preliminary data.</text>
</comment>
<evidence type="ECO:0000313" key="5">
    <source>
        <dbReference type="Proteomes" id="UP001165269"/>
    </source>
</evidence>
<dbReference type="Proteomes" id="UP001165269">
    <property type="component" value="Unassembled WGS sequence"/>
</dbReference>
<gene>
    <name evidence="4" type="ORF">MQP27_16680</name>
</gene>
<feature type="signal peptide" evidence="3">
    <location>
        <begin position="1"/>
        <end position="25"/>
    </location>
</feature>
<accession>A0ABS9Y6Y2</accession>
<feature type="region of interest" description="Disordered" evidence="1">
    <location>
        <begin position="202"/>
        <end position="241"/>
    </location>
</feature>
<keyword evidence="5" id="KW-1185">Reference proteome</keyword>